<proteinExistence type="inferred from homology"/>
<dbReference type="KEGG" id="aten:116298514"/>
<evidence type="ECO:0000313" key="5">
    <source>
        <dbReference type="RefSeq" id="XP_031562874.1"/>
    </source>
</evidence>
<dbReference type="CDD" id="cd21451">
    <property type="entry name" value="DLC-like_TCTEX1D"/>
    <property type="match status" value="1"/>
</dbReference>
<keyword evidence="3" id="KW-0472">Membrane</keyword>
<dbReference type="Gene3D" id="3.30.1140.40">
    <property type="entry name" value="Tctex-1"/>
    <property type="match status" value="1"/>
</dbReference>
<evidence type="ECO:0000256" key="2">
    <source>
        <dbReference type="SAM" id="MobiDB-lite"/>
    </source>
</evidence>
<dbReference type="OrthoDB" id="10248487at2759"/>
<organism evidence="4 5">
    <name type="scientific">Actinia tenebrosa</name>
    <name type="common">Australian red waratah sea anemone</name>
    <dbReference type="NCBI Taxonomy" id="6105"/>
    <lineage>
        <taxon>Eukaryota</taxon>
        <taxon>Metazoa</taxon>
        <taxon>Cnidaria</taxon>
        <taxon>Anthozoa</taxon>
        <taxon>Hexacorallia</taxon>
        <taxon>Actiniaria</taxon>
        <taxon>Actiniidae</taxon>
        <taxon>Actinia</taxon>
    </lineage>
</organism>
<evidence type="ECO:0000256" key="1">
    <source>
        <dbReference type="ARBA" id="ARBA00005361"/>
    </source>
</evidence>
<comment type="similarity">
    <text evidence="1">Belongs to the dynein light chain Tctex-type family.</text>
</comment>
<dbReference type="InParanoid" id="A0A6P8I2W1"/>
<keyword evidence="3" id="KW-1133">Transmembrane helix</keyword>
<gene>
    <name evidence="5" type="primary">LOC116298514</name>
</gene>
<dbReference type="Proteomes" id="UP000515163">
    <property type="component" value="Unplaced"/>
</dbReference>
<accession>A0A6P8I2W1</accession>
<dbReference type="GeneID" id="116298514"/>
<feature type="compositionally biased region" description="Basic and acidic residues" evidence="2">
    <location>
        <begin position="22"/>
        <end position="49"/>
    </location>
</feature>
<dbReference type="GO" id="GO:0005737">
    <property type="term" value="C:cytoplasm"/>
    <property type="evidence" value="ECO:0007669"/>
    <property type="project" value="TreeGrafter"/>
</dbReference>
<dbReference type="Pfam" id="PF03645">
    <property type="entry name" value="Tctex-1"/>
    <property type="match status" value="1"/>
</dbReference>
<reference evidence="5" key="1">
    <citation type="submission" date="2025-08" db="UniProtKB">
        <authorList>
            <consortium name="RefSeq"/>
        </authorList>
    </citation>
    <scope>IDENTIFICATION</scope>
    <source>
        <tissue evidence="5">Tentacle</tissue>
    </source>
</reference>
<feature type="transmembrane region" description="Helical" evidence="3">
    <location>
        <begin position="158"/>
        <end position="179"/>
    </location>
</feature>
<protein>
    <submittedName>
        <fullName evidence="5">Tctex1 domain-containing protein 1-like</fullName>
    </submittedName>
</protein>
<keyword evidence="3" id="KW-0812">Transmembrane</keyword>
<feature type="transmembrane region" description="Helical" evidence="3">
    <location>
        <begin position="130"/>
        <end position="152"/>
    </location>
</feature>
<dbReference type="PANTHER" id="PTHR21255">
    <property type="entry name" value="T-COMPLEX-ASSOCIATED-TESTIS-EXPRESSED 1/ DYNEIN LIGHT CHAIN"/>
    <property type="match status" value="1"/>
</dbReference>
<dbReference type="GO" id="GO:0007018">
    <property type="term" value="P:microtubule-based movement"/>
    <property type="evidence" value="ECO:0007669"/>
    <property type="project" value="TreeGrafter"/>
</dbReference>
<sequence length="181" mass="21140">MYRQESDRRFRQQEASTFYRSLRSEGKEKSEISRTERKQGKTELEEEHLQATGKETSFISDRTLAIKSRGPHRRDGLFFVHKIKRLMDELLEEKLDNEVYDEESCKIKCLTLSEEIKQKVKELGMTRYRIICHVSIGSCSGQGLIMASRFIWNDIKDNFVTSTFRNVSLFAVATVFGVLKE</sequence>
<feature type="compositionally biased region" description="Basic and acidic residues" evidence="2">
    <location>
        <begin position="1"/>
        <end position="12"/>
    </location>
</feature>
<dbReference type="InterPro" id="IPR038586">
    <property type="entry name" value="Tctex-1-like_sf"/>
</dbReference>
<dbReference type="GO" id="GO:0005868">
    <property type="term" value="C:cytoplasmic dynein complex"/>
    <property type="evidence" value="ECO:0007669"/>
    <property type="project" value="TreeGrafter"/>
</dbReference>
<dbReference type="PANTHER" id="PTHR21255:SF65">
    <property type="entry name" value="TCTEX1 DOMAIN-CONTAINING PROTEIN 2"/>
    <property type="match status" value="1"/>
</dbReference>
<dbReference type="InterPro" id="IPR005334">
    <property type="entry name" value="Tctex-1-like"/>
</dbReference>
<dbReference type="RefSeq" id="XP_031562874.1">
    <property type="nucleotide sequence ID" value="XM_031707014.1"/>
</dbReference>
<dbReference type="AlphaFoldDB" id="A0A6P8I2W1"/>
<evidence type="ECO:0000256" key="3">
    <source>
        <dbReference type="SAM" id="Phobius"/>
    </source>
</evidence>
<name>A0A6P8I2W1_ACTTE</name>
<keyword evidence="4" id="KW-1185">Reference proteome</keyword>
<feature type="region of interest" description="Disordered" evidence="2">
    <location>
        <begin position="1"/>
        <end position="52"/>
    </location>
</feature>
<dbReference type="GO" id="GO:0045505">
    <property type="term" value="F:dynein intermediate chain binding"/>
    <property type="evidence" value="ECO:0007669"/>
    <property type="project" value="TreeGrafter"/>
</dbReference>
<evidence type="ECO:0000313" key="4">
    <source>
        <dbReference type="Proteomes" id="UP000515163"/>
    </source>
</evidence>